<dbReference type="Proteomes" id="UP000054524">
    <property type="component" value="Unassembled WGS sequence"/>
</dbReference>
<evidence type="ECO:0000256" key="1">
    <source>
        <dbReference type="SAM" id="MobiDB-lite"/>
    </source>
</evidence>
<protein>
    <submittedName>
        <fullName evidence="2">Uncharacterized protein</fullName>
    </submittedName>
</protein>
<accession>A0A086J3T3</accession>
<dbReference type="RefSeq" id="XP_052905356.1">
    <property type="nucleotide sequence ID" value="XM_053048596.1"/>
</dbReference>
<evidence type="ECO:0000313" key="3">
    <source>
        <dbReference type="Proteomes" id="UP000054524"/>
    </source>
</evidence>
<dbReference type="GeneID" id="77675930"/>
<sequence>MKGKQRNTPFRRESPPSKNACYDNFMTQKEKDFVASLFERTIRKKERVCPDFYTQERVPRPDWRKKESSEEESLFEGVLGMAIRKSTKKSVTAKDKNESSRILIKKLISRGKIEEIYDMLNFSEIFIDAPEKEEGASHDSADPNSTNVKAIAEKLKEIGEDLFNMEKGMELINRLLFTGTGEKKAYFSTILSIIVDRIKYIYYTPELGDYISKLVPVIKEPLSSLELTPHALAGLFLTNTVGILMGHMLLASFRKDHPELFNSVCKVLPEALNAGCISRIFLKVPHPLVWRFLAVSSRKMPTSELLSLRKRLDAYITADLNKRSPAMIENIRTFLKRCA</sequence>
<gene>
    <name evidence="2" type="ORF">NESG_00957</name>
</gene>
<reference evidence="2 3" key="1">
    <citation type="journal article" date="2014" name="Genome Announc.">
        <title>Genome Sequence of the Microsporidian Species Nematocida sp1 Strain ERTm6 (ATCC PRA-372).</title>
        <authorList>
            <person name="Bakowski M.A."/>
            <person name="Priest M."/>
            <person name="Young S."/>
            <person name="Cuomo C.A."/>
            <person name="Troemel E.R."/>
        </authorList>
    </citation>
    <scope>NUCLEOTIDE SEQUENCE [LARGE SCALE GENOMIC DNA]</scope>
    <source>
        <strain evidence="2 3">ERTm6</strain>
    </source>
</reference>
<dbReference type="AlphaFoldDB" id="A0A086J3T3"/>
<comment type="caution">
    <text evidence="2">The sequence shown here is derived from an EMBL/GenBank/DDBJ whole genome shotgun (WGS) entry which is preliminary data.</text>
</comment>
<proteinExistence type="predicted"/>
<feature type="region of interest" description="Disordered" evidence="1">
    <location>
        <begin position="1"/>
        <end position="22"/>
    </location>
</feature>
<dbReference type="HOGENOM" id="CLU_819131_0_0_1"/>
<name>A0A086J3T3_NEMA1</name>
<dbReference type="EMBL" id="AKIJ01000002">
    <property type="protein sequence ID" value="KFG26801.1"/>
    <property type="molecule type" value="Genomic_DNA"/>
</dbReference>
<evidence type="ECO:0000313" key="2">
    <source>
        <dbReference type="EMBL" id="KFG26801.1"/>
    </source>
</evidence>
<organism evidence="2 3">
    <name type="scientific">Nematocida ausubeli (strain ATCC PRA-371 / ERTm2)</name>
    <name type="common">Nematode killer fungus</name>
    <dbReference type="NCBI Taxonomy" id="1913371"/>
    <lineage>
        <taxon>Eukaryota</taxon>
        <taxon>Fungi</taxon>
        <taxon>Fungi incertae sedis</taxon>
        <taxon>Microsporidia</taxon>
        <taxon>Nematocida</taxon>
    </lineage>
</organism>
<keyword evidence="3" id="KW-1185">Reference proteome</keyword>